<dbReference type="STRING" id="234267.Acid_4152"/>
<dbReference type="Gene3D" id="2.40.50.100">
    <property type="match status" value="1"/>
</dbReference>
<evidence type="ECO:0000313" key="6">
    <source>
        <dbReference type="EMBL" id="ABJ85116.1"/>
    </source>
</evidence>
<evidence type="ECO:0000259" key="5">
    <source>
        <dbReference type="Pfam" id="PF25989"/>
    </source>
</evidence>
<feature type="coiled-coil region" evidence="2">
    <location>
        <begin position="137"/>
        <end position="185"/>
    </location>
</feature>
<dbReference type="InterPro" id="IPR006143">
    <property type="entry name" value="RND_pump_MFP"/>
</dbReference>
<dbReference type="InterPro" id="IPR058647">
    <property type="entry name" value="BSH_CzcB-like"/>
</dbReference>
<proteinExistence type="inferred from homology"/>
<evidence type="ECO:0000259" key="4">
    <source>
        <dbReference type="Pfam" id="PF25973"/>
    </source>
</evidence>
<evidence type="ECO:0000256" key="1">
    <source>
        <dbReference type="ARBA" id="ARBA00009477"/>
    </source>
</evidence>
<dbReference type="Pfam" id="PF25989">
    <property type="entry name" value="YknX_C"/>
    <property type="match status" value="1"/>
</dbReference>
<dbReference type="PANTHER" id="PTHR30469:SF15">
    <property type="entry name" value="HLYD FAMILY OF SECRETION PROTEINS"/>
    <property type="match status" value="1"/>
</dbReference>
<reference evidence="6" key="1">
    <citation type="submission" date="2006-10" db="EMBL/GenBank/DDBJ databases">
        <title>Complete sequence of Solibacter usitatus Ellin6076.</title>
        <authorList>
            <consortium name="US DOE Joint Genome Institute"/>
            <person name="Copeland A."/>
            <person name="Lucas S."/>
            <person name="Lapidus A."/>
            <person name="Barry K."/>
            <person name="Detter J.C."/>
            <person name="Glavina del Rio T."/>
            <person name="Hammon N."/>
            <person name="Israni S."/>
            <person name="Dalin E."/>
            <person name="Tice H."/>
            <person name="Pitluck S."/>
            <person name="Thompson L.S."/>
            <person name="Brettin T."/>
            <person name="Bruce D."/>
            <person name="Han C."/>
            <person name="Tapia R."/>
            <person name="Gilna P."/>
            <person name="Schmutz J."/>
            <person name="Larimer F."/>
            <person name="Land M."/>
            <person name="Hauser L."/>
            <person name="Kyrpides N."/>
            <person name="Mikhailova N."/>
            <person name="Janssen P.H."/>
            <person name="Kuske C.R."/>
            <person name="Richardson P."/>
        </authorList>
    </citation>
    <scope>NUCLEOTIDE SEQUENCE</scope>
    <source>
        <strain evidence="6">Ellin6076</strain>
    </source>
</reference>
<dbReference type="HOGENOM" id="CLU_018816_1_4_0"/>
<dbReference type="InterPro" id="IPR058792">
    <property type="entry name" value="Beta-barrel_RND_2"/>
</dbReference>
<dbReference type="Pfam" id="PF25973">
    <property type="entry name" value="BSH_CzcB"/>
    <property type="match status" value="1"/>
</dbReference>
<dbReference type="Gene3D" id="1.10.287.470">
    <property type="entry name" value="Helix hairpin bin"/>
    <property type="match status" value="1"/>
</dbReference>
<evidence type="ECO:0000259" key="3">
    <source>
        <dbReference type="Pfam" id="PF25954"/>
    </source>
</evidence>
<dbReference type="PROSITE" id="PS51257">
    <property type="entry name" value="PROKAR_LIPOPROTEIN"/>
    <property type="match status" value="1"/>
</dbReference>
<dbReference type="PANTHER" id="PTHR30469">
    <property type="entry name" value="MULTIDRUG RESISTANCE PROTEIN MDTA"/>
    <property type="match status" value="1"/>
</dbReference>
<organism evidence="6">
    <name type="scientific">Solibacter usitatus (strain Ellin6076)</name>
    <dbReference type="NCBI Taxonomy" id="234267"/>
    <lineage>
        <taxon>Bacteria</taxon>
        <taxon>Pseudomonadati</taxon>
        <taxon>Acidobacteriota</taxon>
        <taxon>Terriglobia</taxon>
        <taxon>Bryobacterales</taxon>
        <taxon>Solibacteraceae</taxon>
        <taxon>Candidatus Solibacter</taxon>
    </lineage>
</organism>
<dbReference type="InParanoid" id="Q01YZ9"/>
<dbReference type="InterPro" id="IPR058637">
    <property type="entry name" value="YknX-like_C"/>
</dbReference>
<dbReference type="AlphaFoldDB" id="Q01YZ9"/>
<dbReference type="Gene3D" id="2.40.420.20">
    <property type="match status" value="1"/>
</dbReference>
<dbReference type="Pfam" id="PF25954">
    <property type="entry name" value="Beta-barrel_RND_2"/>
    <property type="match status" value="1"/>
</dbReference>
<protein>
    <submittedName>
        <fullName evidence="6">Efflux transporter, RND family, MFP subunit</fullName>
    </submittedName>
</protein>
<dbReference type="SUPFAM" id="SSF111369">
    <property type="entry name" value="HlyD-like secretion proteins"/>
    <property type="match status" value="1"/>
</dbReference>
<dbReference type="Gene3D" id="2.40.30.170">
    <property type="match status" value="1"/>
</dbReference>
<dbReference type="GO" id="GO:0015562">
    <property type="term" value="F:efflux transmembrane transporter activity"/>
    <property type="evidence" value="ECO:0007669"/>
    <property type="project" value="TreeGrafter"/>
</dbReference>
<dbReference type="GO" id="GO:1990281">
    <property type="term" value="C:efflux pump complex"/>
    <property type="evidence" value="ECO:0007669"/>
    <property type="project" value="TreeGrafter"/>
</dbReference>
<comment type="similarity">
    <text evidence="1">Belongs to the membrane fusion protein (MFP) (TC 8.A.1) family.</text>
</comment>
<feature type="domain" description="YknX-like C-terminal permuted SH3-like" evidence="5">
    <location>
        <begin position="308"/>
        <end position="375"/>
    </location>
</feature>
<name>Q01YZ9_SOLUE</name>
<sequence length="377" mass="39835" precursor="true">MTRYLTLLPVLLLASCGGDPPHPAIALQPAPVPVGIATVATQDWPAAYEATGTVRARTTAVLASKVMGYVLKVGAQTGDHVRQGQPLVTLDSRDLDVNVRRADAGRAEILSAVPELDHATAAAKANLDLAQATFHRMEELAAKKSTSNQEFDEASARLKSAQANYEMARARRAQVNARLAQVDQDASAAAIVRDYATLSAPFAGVVIARSVEPGNLASPGVPLLTLEQDGLYRLEVAVDESKLSAVKTGQSVETMVEVSSRARVAEIVPAIDPASRTYIVKLDLPPAPHLRTGMFGRAFFPLAPRKVVGIPAAALIERGQLQSVFVVESGVARTRILTTGGRCDDSVEVLSGLNPGEKVVSPVPPALQDGARVEVRP</sequence>
<gene>
    <name evidence="6" type="ordered locus">Acid_4152</name>
</gene>
<dbReference type="eggNOG" id="COG0845">
    <property type="taxonomic scope" value="Bacteria"/>
</dbReference>
<feature type="domain" description="CzcB-like barrel-sandwich hybrid" evidence="4">
    <location>
        <begin position="59"/>
        <end position="216"/>
    </location>
</feature>
<keyword evidence="2" id="KW-0175">Coiled coil</keyword>
<dbReference type="NCBIfam" id="TIGR01730">
    <property type="entry name" value="RND_mfp"/>
    <property type="match status" value="1"/>
</dbReference>
<evidence type="ECO:0000256" key="2">
    <source>
        <dbReference type="SAM" id="Coils"/>
    </source>
</evidence>
<dbReference type="EMBL" id="CP000473">
    <property type="protein sequence ID" value="ABJ85116.1"/>
    <property type="molecule type" value="Genomic_DNA"/>
</dbReference>
<dbReference type="KEGG" id="sus:Acid_4152"/>
<accession>Q01YZ9</accession>
<dbReference type="OrthoDB" id="9783047at2"/>
<feature type="domain" description="CusB-like beta-barrel" evidence="3">
    <location>
        <begin position="234"/>
        <end position="297"/>
    </location>
</feature>